<protein>
    <recommendedName>
        <fullName evidence="3">Lipoprotein</fullName>
    </recommendedName>
</protein>
<dbReference type="PROSITE" id="PS51257">
    <property type="entry name" value="PROKAR_LIPOPROTEIN"/>
    <property type="match status" value="1"/>
</dbReference>
<comment type="caution">
    <text evidence="1">The sequence shown here is derived from an EMBL/GenBank/DDBJ whole genome shotgun (WGS) entry which is preliminary data.</text>
</comment>
<dbReference type="Proteomes" id="UP000191008">
    <property type="component" value="Unassembled WGS sequence"/>
</dbReference>
<sequence length="87" mass="9469">MNKILCFATILILTVGCFTIGKVGYIVPAPNDKRGLLGEILGENCAFIVTNILNDMNHDLVNKGKSDLTNVGVEFKNSNCAQTRNLK</sequence>
<organism evidence="1 2">
    <name type="scientific">Leptospira kirschneri serovar Pomona</name>
    <dbReference type="NCBI Taxonomy" id="561005"/>
    <lineage>
        <taxon>Bacteria</taxon>
        <taxon>Pseudomonadati</taxon>
        <taxon>Spirochaetota</taxon>
        <taxon>Spirochaetia</taxon>
        <taxon>Leptospirales</taxon>
        <taxon>Leptospiraceae</taxon>
        <taxon>Leptospira</taxon>
    </lineage>
</organism>
<evidence type="ECO:0000313" key="1">
    <source>
        <dbReference type="EMBL" id="OOV42126.1"/>
    </source>
</evidence>
<dbReference type="RefSeq" id="WP_016747906.1">
    <property type="nucleotide sequence ID" value="NZ_MVIT01000066.1"/>
</dbReference>
<name>A0A1T1DMR0_9LEPT</name>
<evidence type="ECO:0008006" key="3">
    <source>
        <dbReference type="Google" id="ProtNLM"/>
    </source>
</evidence>
<dbReference type="AlphaFoldDB" id="A0A1T1DMR0"/>
<evidence type="ECO:0000313" key="2">
    <source>
        <dbReference type="Proteomes" id="UP000191008"/>
    </source>
</evidence>
<dbReference type="GeneID" id="89227236"/>
<proteinExistence type="predicted"/>
<reference evidence="1 2" key="1">
    <citation type="submission" date="2017-02" db="EMBL/GenBank/DDBJ databases">
        <title>Comparative genomic analysis of Brazilian Leptospira kirschneri strains of different serogroups.</title>
        <authorList>
            <person name="Moreno L.Z."/>
            <person name="Miraglia F."/>
            <person name="Kremer F.S."/>
            <person name="Eslabao M.R."/>
            <person name="Lilenbaum W."/>
            <person name="Dellagostin O.A."/>
            <person name="Moreno A.M."/>
        </authorList>
    </citation>
    <scope>NUCLEOTIDE SEQUENCE [LARGE SCALE GENOMIC DNA]</scope>
    <source>
        <strain evidence="1 2">M110/06</strain>
    </source>
</reference>
<accession>A0A1T1DMR0</accession>
<gene>
    <name evidence="1" type="ORF">B1J93_11025</name>
</gene>
<dbReference type="EMBL" id="MVIT01000066">
    <property type="protein sequence ID" value="OOV42126.1"/>
    <property type="molecule type" value="Genomic_DNA"/>
</dbReference>